<protein>
    <recommendedName>
        <fullName evidence="4">Secreted protein</fullName>
    </recommendedName>
</protein>
<name>A0A9P9KR30_FUSRE</name>
<accession>A0A9P9KR30</accession>
<keyword evidence="3" id="KW-1185">Reference proteome</keyword>
<evidence type="ECO:0008006" key="4">
    <source>
        <dbReference type="Google" id="ProtNLM"/>
    </source>
</evidence>
<dbReference type="RefSeq" id="XP_046054787.1">
    <property type="nucleotide sequence ID" value="XM_046191560.1"/>
</dbReference>
<evidence type="ECO:0000313" key="3">
    <source>
        <dbReference type="Proteomes" id="UP000720189"/>
    </source>
</evidence>
<comment type="caution">
    <text evidence="2">The sequence shown here is derived from an EMBL/GenBank/DDBJ whole genome shotgun (WGS) entry which is preliminary data.</text>
</comment>
<dbReference type="GeneID" id="70221514"/>
<evidence type="ECO:0000256" key="1">
    <source>
        <dbReference type="SAM" id="SignalP"/>
    </source>
</evidence>
<dbReference type="Proteomes" id="UP000720189">
    <property type="component" value="Unassembled WGS sequence"/>
</dbReference>
<dbReference type="EMBL" id="JAGMUX010000002">
    <property type="protein sequence ID" value="KAH7266968.1"/>
    <property type="molecule type" value="Genomic_DNA"/>
</dbReference>
<feature type="signal peptide" evidence="1">
    <location>
        <begin position="1"/>
        <end position="20"/>
    </location>
</feature>
<dbReference type="AlphaFoldDB" id="A0A9P9KR30"/>
<feature type="chain" id="PRO_5040199281" description="Secreted protein" evidence="1">
    <location>
        <begin position="21"/>
        <end position="70"/>
    </location>
</feature>
<organism evidence="2 3">
    <name type="scientific">Fusarium redolens</name>
    <dbReference type="NCBI Taxonomy" id="48865"/>
    <lineage>
        <taxon>Eukaryota</taxon>
        <taxon>Fungi</taxon>
        <taxon>Dikarya</taxon>
        <taxon>Ascomycota</taxon>
        <taxon>Pezizomycotina</taxon>
        <taxon>Sordariomycetes</taxon>
        <taxon>Hypocreomycetidae</taxon>
        <taxon>Hypocreales</taxon>
        <taxon>Nectriaceae</taxon>
        <taxon>Fusarium</taxon>
        <taxon>Fusarium redolens species complex</taxon>
    </lineage>
</organism>
<sequence>MVQSACVLLLLSSRVPTILPSIMDVTARVNPTRNNFLIWRQQLQGHEMRHSHKISSPDNTRLRVFVSKTP</sequence>
<reference evidence="2" key="1">
    <citation type="journal article" date="2021" name="Nat. Commun.">
        <title>Genetic determinants of endophytism in the Arabidopsis root mycobiome.</title>
        <authorList>
            <person name="Mesny F."/>
            <person name="Miyauchi S."/>
            <person name="Thiergart T."/>
            <person name="Pickel B."/>
            <person name="Atanasova L."/>
            <person name="Karlsson M."/>
            <person name="Huettel B."/>
            <person name="Barry K.W."/>
            <person name="Haridas S."/>
            <person name="Chen C."/>
            <person name="Bauer D."/>
            <person name="Andreopoulos W."/>
            <person name="Pangilinan J."/>
            <person name="LaButti K."/>
            <person name="Riley R."/>
            <person name="Lipzen A."/>
            <person name="Clum A."/>
            <person name="Drula E."/>
            <person name="Henrissat B."/>
            <person name="Kohler A."/>
            <person name="Grigoriev I.V."/>
            <person name="Martin F.M."/>
            <person name="Hacquard S."/>
        </authorList>
    </citation>
    <scope>NUCLEOTIDE SEQUENCE</scope>
    <source>
        <strain evidence="2">MPI-CAGE-AT-0023</strain>
    </source>
</reference>
<proteinExistence type="predicted"/>
<keyword evidence="1" id="KW-0732">Signal</keyword>
<evidence type="ECO:0000313" key="2">
    <source>
        <dbReference type="EMBL" id="KAH7266968.1"/>
    </source>
</evidence>
<gene>
    <name evidence="2" type="ORF">BKA55DRAFT_553926</name>
</gene>